<proteinExistence type="predicted"/>
<dbReference type="Gene3D" id="3.40.710.10">
    <property type="entry name" value="DD-peptidase/beta-lactamase superfamily"/>
    <property type="match status" value="1"/>
</dbReference>
<keyword evidence="4" id="KW-0378">Hydrolase</keyword>
<evidence type="ECO:0000256" key="1">
    <source>
        <dbReference type="PROSITE-ProRule" id="PRU00339"/>
    </source>
</evidence>
<dbReference type="InterPro" id="IPR050491">
    <property type="entry name" value="AmpC-like"/>
</dbReference>
<feature type="signal peptide" evidence="2">
    <location>
        <begin position="1"/>
        <end position="22"/>
    </location>
</feature>
<evidence type="ECO:0000313" key="5">
    <source>
        <dbReference type="Proteomes" id="UP000468943"/>
    </source>
</evidence>
<keyword evidence="1" id="KW-0802">TPR repeat</keyword>
<dbReference type="SUPFAM" id="SSF56601">
    <property type="entry name" value="beta-lactamase/transpeptidase-like"/>
    <property type="match status" value="1"/>
</dbReference>
<gene>
    <name evidence="4" type="ORF">GRI36_00115</name>
</gene>
<feature type="domain" description="Beta-lactamase-related" evidence="3">
    <location>
        <begin position="48"/>
        <end position="360"/>
    </location>
</feature>
<dbReference type="InterPro" id="IPR012338">
    <property type="entry name" value="Beta-lactam/transpept-like"/>
</dbReference>
<dbReference type="EMBL" id="WTYS01000001">
    <property type="protein sequence ID" value="MXO55275.1"/>
    <property type="molecule type" value="Genomic_DNA"/>
</dbReference>
<dbReference type="PANTHER" id="PTHR46825">
    <property type="entry name" value="D-ALANYL-D-ALANINE-CARBOXYPEPTIDASE/ENDOPEPTIDASE AMPH"/>
    <property type="match status" value="1"/>
</dbReference>
<keyword evidence="5" id="KW-1185">Reference proteome</keyword>
<sequence length="517" mass="55621">MKILTAIALMLASAEMGNVALAQTVTPENTVQSSRAELASDTIQEIAQAYHDAGIFDGVIIVATTERVLYSGAFGTANVEFGVRYQQDTRVRLASVSKPFAAAIVLRLEEDDLLSTSQTVAQVLPELANSPFAGVTIDQLLRHSSGIPNYQYRAPFQALQSKVLLSGMGSITVTLPDMIATFKDEPLLFEPGTRYDYSNGNYILIQAIIEQRSGMPFADALKTFVTGPLGMTDTGALDYRSIRPRLAQGYFSAPGGFEAPLQAQFVGVPAVGGIYSSTADMARWFAALFGERFFKHRETLEKMTTPRSKAHDAKSFIGYGLFTTMLETGEGSVNLIGHDGWGPPFTANLQYSPSNNLIVFAADSIGGLGGATDGETVRMAETIFRAANGAAWEKPARPVDRMLADLINTHGRAEGLARFIKAEPELSGSSSAEREINRLGYAYLGSGKLDESVAVFQLNTDLFAQSANAFDSLGEALEAQGDTAAALTALLKAQTLQPENARYAETVERLQSEMAQD</sequence>
<dbReference type="OrthoDB" id="9804448at2"/>
<dbReference type="InterPro" id="IPR019734">
    <property type="entry name" value="TPR_rpt"/>
</dbReference>
<comment type="caution">
    <text evidence="4">The sequence shown here is derived from an EMBL/GenBank/DDBJ whole genome shotgun (WGS) entry which is preliminary data.</text>
</comment>
<accession>A0A6I4SI89</accession>
<protein>
    <submittedName>
        <fullName evidence="4">Serine hydrolase</fullName>
    </submittedName>
</protein>
<dbReference type="InterPro" id="IPR011990">
    <property type="entry name" value="TPR-like_helical_dom_sf"/>
</dbReference>
<feature type="repeat" description="TPR" evidence="1">
    <location>
        <begin position="467"/>
        <end position="500"/>
    </location>
</feature>
<dbReference type="SUPFAM" id="SSF48452">
    <property type="entry name" value="TPR-like"/>
    <property type="match status" value="1"/>
</dbReference>
<dbReference type="Proteomes" id="UP000468943">
    <property type="component" value="Unassembled WGS sequence"/>
</dbReference>
<dbReference type="InterPro" id="IPR001466">
    <property type="entry name" value="Beta-lactam-related"/>
</dbReference>
<organism evidence="4 5">
    <name type="scientific">Pontixanthobacter gangjinensis</name>
    <dbReference type="NCBI Taxonomy" id="1028742"/>
    <lineage>
        <taxon>Bacteria</taxon>
        <taxon>Pseudomonadati</taxon>
        <taxon>Pseudomonadota</taxon>
        <taxon>Alphaproteobacteria</taxon>
        <taxon>Sphingomonadales</taxon>
        <taxon>Erythrobacteraceae</taxon>
        <taxon>Pontixanthobacter</taxon>
    </lineage>
</organism>
<dbReference type="PANTHER" id="PTHR46825:SF9">
    <property type="entry name" value="BETA-LACTAMASE-RELATED DOMAIN-CONTAINING PROTEIN"/>
    <property type="match status" value="1"/>
</dbReference>
<keyword evidence="2" id="KW-0732">Signal</keyword>
<dbReference type="SMART" id="SM00028">
    <property type="entry name" value="TPR"/>
    <property type="match status" value="2"/>
</dbReference>
<dbReference type="Pfam" id="PF00144">
    <property type="entry name" value="Beta-lactamase"/>
    <property type="match status" value="1"/>
</dbReference>
<name>A0A6I4SI89_9SPHN</name>
<dbReference type="GO" id="GO:0016787">
    <property type="term" value="F:hydrolase activity"/>
    <property type="evidence" value="ECO:0007669"/>
    <property type="project" value="UniProtKB-KW"/>
</dbReference>
<dbReference type="AlphaFoldDB" id="A0A6I4SI89"/>
<dbReference type="RefSeq" id="WP_160596617.1">
    <property type="nucleotide sequence ID" value="NZ_WTYS01000001.1"/>
</dbReference>
<dbReference type="Gene3D" id="1.25.40.10">
    <property type="entry name" value="Tetratricopeptide repeat domain"/>
    <property type="match status" value="1"/>
</dbReference>
<reference evidence="4 5" key="1">
    <citation type="submission" date="2019-12" db="EMBL/GenBank/DDBJ databases">
        <title>Genomic-based taxomic classification of the family Erythrobacteraceae.</title>
        <authorList>
            <person name="Xu L."/>
        </authorList>
    </citation>
    <scope>NUCLEOTIDE SEQUENCE [LARGE SCALE GENOMIC DNA]</scope>
    <source>
        <strain evidence="4 5">JCM 17802</strain>
    </source>
</reference>
<evidence type="ECO:0000256" key="2">
    <source>
        <dbReference type="SAM" id="SignalP"/>
    </source>
</evidence>
<evidence type="ECO:0000259" key="3">
    <source>
        <dbReference type="Pfam" id="PF00144"/>
    </source>
</evidence>
<feature type="chain" id="PRO_5026236277" evidence="2">
    <location>
        <begin position="23"/>
        <end position="517"/>
    </location>
</feature>
<dbReference type="PROSITE" id="PS50005">
    <property type="entry name" value="TPR"/>
    <property type="match status" value="1"/>
</dbReference>
<evidence type="ECO:0000313" key="4">
    <source>
        <dbReference type="EMBL" id="MXO55275.1"/>
    </source>
</evidence>